<name>A0A9P7ZPV5_9HYPO</name>
<comment type="caution">
    <text evidence="2">The sequence shown here is derived from an EMBL/GenBank/DDBJ whole genome shotgun (WGS) entry which is preliminary data.</text>
</comment>
<gene>
    <name evidence="2" type="ORF">F5Z01DRAFT_538711</name>
</gene>
<feature type="region of interest" description="Disordered" evidence="1">
    <location>
        <begin position="30"/>
        <end position="103"/>
    </location>
</feature>
<accession>A0A9P7ZPV5</accession>
<dbReference type="GeneID" id="70291420"/>
<dbReference type="Proteomes" id="UP000887229">
    <property type="component" value="Unassembled WGS sequence"/>
</dbReference>
<dbReference type="EMBL" id="MU251249">
    <property type="protein sequence ID" value="KAG9256103.1"/>
    <property type="molecule type" value="Genomic_DNA"/>
</dbReference>
<sequence>MVFQISSIIPICPAMLPTACAVDVAMRTTNLTSTDPDPTTENPEEGLSVSFSANAPMRASLHKGAAAPCKTLPPRSSPGARRRSLPEAHSSAPHQPAPAGPRLVNCSHTITCHNQPV</sequence>
<evidence type="ECO:0000313" key="3">
    <source>
        <dbReference type="Proteomes" id="UP000887229"/>
    </source>
</evidence>
<dbReference type="RefSeq" id="XP_046120027.1">
    <property type="nucleotide sequence ID" value="XM_046260517.1"/>
</dbReference>
<evidence type="ECO:0000256" key="1">
    <source>
        <dbReference type="SAM" id="MobiDB-lite"/>
    </source>
</evidence>
<organism evidence="2 3">
    <name type="scientific">Emericellopsis atlantica</name>
    <dbReference type="NCBI Taxonomy" id="2614577"/>
    <lineage>
        <taxon>Eukaryota</taxon>
        <taxon>Fungi</taxon>
        <taxon>Dikarya</taxon>
        <taxon>Ascomycota</taxon>
        <taxon>Pezizomycotina</taxon>
        <taxon>Sordariomycetes</taxon>
        <taxon>Hypocreomycetidae</taxon>
        <taxon>Hypocreales</taxon>
        <taxon>Bionectriaceae</taxon>
        <taxon>Emericellopsis</taxon>
    </lineage>
</organism>
<reference evidence="2" key="1">
    <citation type="journal article" date="2021" name="IMA Fungus">
        <title>Genomic characterization of three marine fungi, including Emericellopsis atlantica sp. nov. with signatures of a generalist lifestyle and marine biomass degradation.</title>
        <authorList>
            <person name="Hagestad O.C."/>
            <person name="Hou L."/>
            <person name="Andersen J.H."/>
            <person name="Hansen E.H."/>
            <person name="Altermark B."/>
            <person name="Li C."/>
            <person name="Kuhnert E."/>
            <person name="Cox R.J."/>
            <person name="Crous P.W."/>
            <person name="Spatafora J.W."/>
            <person name="Lail K."/>
            <person name="Amirebrahimi M."/>
            <person name="Lipzen A."/>
            <person name="Pangilinan J."/>
            <person name="Andreopoulos W."/>
            <person name="Hayes R.D."/>
            <person name="Ng V."/>
            <person name="Grigoriev I.V."/>
            <person name="Jackson S.A."/>
            <person name="Sutton T.D.S."/>
            <person name="Dobson A.D.W."/>
            <person name="Rama T."/>
        </authorList>
    </citation>
    <scope>NUCLEOTIDE SEQUENCE</scope>
    <source>
        <strain evidence="2">TS7</strain>
    </source>
</reference>
<dbReference type="AlphaFoldDB" id="A0A9P7ZPV5"/>
<proteinExistence type="predicted"/>
<evidence type="ECO:0000313" key="2">
    <source>
        <dbReference type="EMBL" id="KAG9256103.1"/>
    </source>
</evidence>
<feature type="compositionally biased region" description="Polar residues" evidence="1">
    <location>
        <begin position="30"/>
        <end position="41"/>
    </location>
</feature>
<protein>
    <submittedName>
        <fullName evidence="2">Uncharacterized protein</fullName>
    </submittedName>
</protein>
<keyword evidence="3" id="KW-1185">Reference proteome</keyword>